<dbReference type="Pfam" id="PF03706">
    <property type="entry name" value="LPG_synthase_TM"/>
    <property type="match status" value="1"/>
</dbReference>
<feature type="transmembrane region" description="Helical" evidence="7">
    <location>
        <begin position="89"/>
        <end position="106"/>
    </location>
</feature>
<sequence length="397" mass="41842">MGNITSHSTTITGPVWSQNVSQPPPAEDLLDTPRGTDDEPPAARARPGWQRWLRRLLPVAVILLALLTIRDRVPGPDEIWPVLTGGDLTWLGIALAAEWVSLSMFARQQVRLLRGVGTAVSLRSALAVTYSRSAIASSLPAGSALSAAFGYQSYRRWGADRDSATAVVLLSNLSTFAALALLYLAGFLIVLLSSPATAAQTHPAAAALTLATATSIAALAVRRRIRHRTGATRTSGNCAARAADRTRALADGDRPVTRLRHRLARLGEQLANVVAVSTTIPARDRLGALGYAAANWAADLACLAAVAQAFQLPLDLLQLGTIYVVVQLVRQIPISPGGLGVIEASLLTALTTAGADEVTATAVVIGYRLLSCWLIIPVGLTTWAFLRRATPAPLAAT</sequence>
<organism evidence="8 9">
    <name type="scientific">Catellatospora bangladeshensis</name>
    <dbReference type="NCBI Taxonomy" id="310355"/>
    <lineage>
        <taxon>Bacteria</taxon>
        <taxon>Bacillati</taxon>
        <taxon>Actinomycetota</taxon>
        <taxon>Actinomycetes</taxon>
        <taxon>Micromonosporales</taxon>
        <taxon>Micromonosporaceae</taxon>
        <taxon>Catellatospora</taxon>
    </lineage>
</organism>
<feature type="compositionally biased region" description="Polar residues" evidence="6">
    <location>
        <begin position="1"/>
        <end position="21"/>
    </location>
</feature>
<keyword evidence="4 7" id="KW-1133">Transmembrane helix</keyword>
<evidence type="ECO:0000256" key="7">
    <source>
        <dbReference type="SAM" id="Phobius"/>
    </source>
</evidence>
<reference evidence="8 9" key="1">
    <citation type="submission" date="2021-01" db="EMBL/GenBank/DDBJ databases">
        <title>Whole genome shotgun sequence of Catellatospora bangladeshensis NBRC 107357.</title>
        <authorList>
            <person name="Komaki H."/>
            <person name="Tamura T."/>
        </authorList>
    </citation>
    <scope>NUCLEOTIDE SEQUENCE [LARGE SCALE GENOMIC DNA]</scope>
    <source>
        <strain evidence="8 9">NBRC 107357</strain>
    </source>
</reference>
<dbReference type="GO" id="GO:0005886">
    <property type="term" value="C:plasma membrane"/>
    <property type="evidence" value="ECO:0007669"/>
    <property type="project" value="UniProtKB-SubCell"/>
</dbReference>
<gene>
    <name evidence="8" type="ORF">Cba03nite_14480</name>
</gene>
<evidence type="ECO:0000256" key="6">
    <source>
        <dbReference type="SAM" id="MobiDB-lite"/>
    </source>
</evidence>
<feature type="transmembrane region" description="Helical" evidence="7">
    <location>
        <begin position="164"/>
        <end position="192"/>
    </location>
</feature>
<dbReference type="PANTHER" id="PTHR39087">
    <property type="entry name" value="UPF0104 MEMBRANE PROTEIN MJ1595"/>
    <property type="match status" value="1"/>
</dbReference>
<dbReference type="InterPro" id="IPR022791">
    <property type="entry name" value="L-PG_synthase/AglD"/>
</dbReference>
<evidence type="ECO:0000313" key="8">
    <source>
        <dbReference type="EMBL" id="GIF80099.1"/>
    </source>
</evidence>
<name>A0A8J3JCF4_9ACTN</name>
<evidence type="ECO:0000313" key="9">
    <source>
        <dbReference type="Proteomes" id="UP000601223"/>
    </source>
</evidence>
<proteinExistence type="predicted"/>
<evidence type="ECO:0008006" key="10">
    <source>
        <dbReference type="Google" id="ProtNLM"/>
    </source>
</evidence>
<evidence type="ECO:0000256" key="4">
    <source>
        <dbReference type="ARBA" id="ARBA00022989"/>
    </source>
</evidence>
<feature type="transmembrane region" description="Helical" evidence="7">
    <location>
        <begin position="52"/>
        <end position="69"/>
    </location>
</feature>
<comment type="subcellular location">
    <subcellularLocation>
        <location evidence="1">Cell membrane</location>
        <topology evidence="1">Multi-pass membrane protein</topology>
    </subcellularLocation>
</comment>
<evidence type="ECO:0000256" key="1">
    <source>
        <dbReference type="ARBA" id="ARBA00004651"/>
    </source>
</evidence>
<protein>
    <recommendedName>
        <fullName evidence="10">Flippase-like domain-containing protein</fullName>
    </recommendedName>
</protein>
<keyword evidence="2" id="KW-1003">Cell membrane</keyword>
<keyword evidence="3 7" id="KW-0812">Transmembrane</keyword>
<evidence type="ECO:0000256" key="3">
    <source>
        <dbReference type="ARBA" id="ARBA00022692"/>
    </source>
</evidence>
<dbReference type="Proteomes" id="UP000601223">
    <property type="component" value="Unassembled WGS sequence"/>
</dbReference>
<comment type="caution">
    <text evidence="8">The sequence shown here is derived from an EMBL/GenBank/DDBJ whole genome shotgun (WGS) entry which is preliminary data.</text>
</comment>
<dbReference type="AlphaFoldDB" id="A0A8J3JCF4"/>
<dbReference type="PANTHER" id="PTHR39087:SF2">
    <property type="entry name" value="UPF0104 MEMBRANE PROTEIN MJ1595"/>
    <property type="match status" value="1"/>
</dbReference>
<feature type="region of interest" description="Disordered" evidence="6">
    <location>
        <begin position="1"/>
        <end position="44"/>
    </location>
</feature>
<evidence type="ECO:0000256" key="2">
    <source>
        <dbReference type="ARBA" id="ARBA00022475"/>
    </source>
</evidence>
<keyword evidence="9" id="KW-1185">Reference proteome</keyword>
<dbReference type="EMBL" id="BONF01000009">
    <property type="protein sequence ID" value="GIF80099.1"/>
    <property type="molecule type" value="Genomic_DNA"/>
</dbReference>
<keyword evidence="5 7" id="KW-0472">Membrane</keyword>
<accession>A0A8J3JCF4</accession>
<evidence type="ECO:0000256" key="5">
    <source>
        <dbReference type="ARBA" id="ARBA00023136"/>
    </source>
</evidence>
<feature type="transmembrane region" description="Helical" evidence="7">
    <location>
        <begin position="204"/>
        <end position="221"/>
    </location>
</feature>